<dbReference type="GO" id="GO:0002143">
    <property type="term" value="P:tRNA wobble position uridine thiolation"/>
    <property type="evidence" value="ECO:0007669"/>
    <property type="project" value="InterPro"/>
</dbReference>
<protein>
    <recommendedName>
        <fullName evidence="3">Sulfur carrier protein TusA</fullName>
    </recommendedName>
</protein>
<dbReference type="HAMAP" id="MF_00413">
    <property type="entry name" value="Thiourid_synth_A"/>
    <property type="match status" value="1"/>
</dbReference>
<dbReference type="OrthoDB" id="9797551at2"/>
<dbReference type="Gene3D" id="3.30.110.40">
    <property type="entry name" value="TusA-like domain"/>
    <property type="match status" value="1"/>
</dbReference>
<name>A0A0K2BKV0_9GAMM</name>
<dbReference type="KEGG" id="bcig:AB162_040"/>
<dbReference type="GO" id="GO:0005737">
    <property type="term" value="C:cytoplasm"/>
    <property type="evidence" value="ECO:0007669"/>
    <property type="project" value="UniProtKB-SubCell"/>
</dbReference>
<dbReference type="RefSeq" id="WP_053096463.1">
    <property type="nucleotide sequence ID" value="NZ_CP011787.1"/>
</dbReference>
<proteinExistence type="inferred from homology"/>
<dbReference type="InterPro" id="IPR001455">
    <property type="entry name" value="TusA-like"/>
</dbReference>
<dbReference type="NCBIfam" id="NF001423">
    <property type="entry name" value="PRK00299.1"/>
    <property type="match status" value="1"/>
</dbReference>
<dbReference type="AlphaFoldDB" id="A0A0K2BKV0"/>
<evidence type="ECO:0000256" key="3">
    <source>
        <dbReference type="HAMAP-Rule" id="MF_00413"/>
    </source>
</evidence>
<evidence type="ECO:0000256" key="2">
    <source>
        <dbReference type="ARBA" id="ARBA00022490"/>
    </source>
</evidence>
<evidence type="ECO:0000256" key="1">
    <source>
        <dbReference type="ARBA" id="ARBA00008984"/>
    </source>
</evidence>
<dbReference type="PROSITE" id="PS01148">
    <property type="entry name" value="UPF0033"/>
    <property type="match status" value="1"/>
</dbReference>
<comment type="similarity">
    <text evidence="1 3">Belongs to the sulfur carrier protein TusA family.</text>
</comment>
<keyword evidence="2 3" id="KW-0963">Cytoplasm</keyword>
<dbReference type="Pfam" id="PF01206">
    <property type="entry name" value="TusA"/>
    <property type="match status" value="1"/>
</dbReference>
<comment type="function">
    <text evidence="3">Sulfur carrier protein which probably makes part of a sulfur-relay system.</text>
</comment>
<dbReference type="Proteomes" id="UP000056466">
    <property type="component" value="Chromosome"/>
</dbReference>
<accession>A0A0K2BKV0</accession>
<dbReference type="EMBL" id="CP011787">
    <property type="protein sequence ID" value="AKZ65668.1"/>
    <property type="molecule type" value="Genomic_DNA"/>
</dbReference>
<evidence type="ECO:0000313" key="5">
    <source>
        <dbReference type="EMBL" id="AKZ65668.1"/>
    </source>
</evidence>
<sequence length="85" mass="10144">MLISDVFNYKYTNKIIDTRGLRCPEPIMILRNTVRNMYEGHVLLMITDDPSTIRDVPSFCRFMEHTLLAQVTKKLPYYYLLRKNN</sequence>
<dbReference type="InterPro" id="IPR022931">
    <property type="entry name" value="Sulphur_carrier_TusA"/>
</dbReference>
<dbReference type="PANTHER" id="PTHR33279:SF2">
    <property type="entry name" value="SULFUR CARRIER PROTEIN TUSA"/>
    <property type="match status" value="1"/>
</dbReference>
<dbReference type="SUPFAM" id="SSF64307">
    <property type="entry name" value="SirA-like"/>
    <property type="match status" value="1"/>
</dbReference>
<evidence type="ECO:0000313" key="6">
    <source>
        <dbReference type="Proteomes" id="UP000056466"/>
    </source>
</evidence>
<feature type="domain" description="UPF0033" evidence="4">
    <location>
        <begin position="16"/>
        <end position="40"/>
    </location>
</feature>
<reference evidence="5 6" key="1">
    <citation type="submission" date="2015-06" db="EMBL/GenBank/DDBJ databases">
        <title>Lineage-specific patterns of genome deterioration in obligate symbionts.</title>
        <authorList>
            <person name="Bennett G.M."/>
            <person name="McCutcheon J.P."/>
            <person name="McDonald B.R."/>
            <person name="Moran N.A."/>
        </authorList>
    </citation>
    <scope>NUCLEOTIDE SEQUENCE [LARGE SCALE GENOMIC DNA]</scope>
    <source>
        <strain evidence="5 6">B-GSS</strain>
    </source>
</reference>
<evidence type="ECO:0000259" key="4">
    <source>
        <dbReference type="PROSITE" id="PS01148"/>
    </source>
</evidence>
<dbReference type="PATRIC" id="fig|186490.8.peg.42"/>
<comment type="subcellular location">
    <subcellularLocation>
        <location evidence="3">Cytoplasm</location>
    </subcellularLocation>
</comment>
<dbReference type="InterPro" id="IPR036868">
    <property type="entry name" value="TusA-like_sf"/>
</dbReference>
<gene>
    <name evidence="3 5" type="primary">tusA</name>
    <name evidence="5" type="ORF">AB162_040</name>
</gene>
<organism evidence="5 6">
    <name type="scientific">Candidatus Palibaumannia cicadellinicola</name>
    <dbReference type="NCBI Taxonomy" id="186490"/>
    <lineage>
        <taxon>Bacteria</taxon>
        <taxon>Pseudomonadati</taxon>
        <taxon>Pseudomonadota</taxon>
        <taxon>Gammaproteobacteria</taxon>
        <taxon>Candidatus Palibaumannia</taxon>
    </lineage>
</organism>
<dbReference type="PANTHER" id="PTHR33279">
    <property type="entry name" value="SULFUR CARRIER PROTEIN YEDF-RELATED"/>
    <property type="match status" value="1"/>
</dbReference>
<dbReference type="GO" id="GO:0097163">
    <property type="term" value="F:sulfur carrier activity"/>
    <property type="evidence" value="ECO:0007669"/>
    <property type="project" value="UniProtKB-UniRule"/>
</dbReference>
<feature type="active site" description="Cysteine persulfide intermediate" evidence="3">
    <location>
        <position position="23"/>
    </location>
</feature>
<keyword evidence="6" id="KW-1185">Reference proteome</keyword>